<dbReference type="GO" id="GO:0003676">
    <property type="term" value="F:nucleic acid binding"/>
    <property type="evidence" value="ECO:0007669"/>
    <property type="project" value="InterPro"/>
</dbReference>
<comment type="caution">
    <text evidence="1">The sequence shown here is derived from an EMBL/GenBank/DDBJ whole genome shotgun (WGS) entry which is preliminary data.</text>
</comment>
<reference evidence="1" key="2">
    <citation type="journal article" date="2014" name="PLoS Genet.">
        <title>Signature gene expression reveals novel clues to the molecular mechanisms of dimorphic transition in Penicillium marneffei.</title>
        <authorList>
            <person name="Yang E."/>
            <person name="Wang G."/>
            <person name="Cai J."/>
            <person name="Woo P.C."/>
            <person name="Lau S.K."/>
            <person name="Yuen K.-Y."/>
            <person name="Chow W.-N."/>
            <person name="Lin X."/>
        </authorList>
    </citation>
    <scope>NUCLEOTIDE SEQUENCE</scope>
    <source>
        <strain evidence="1">PM1</strain>
    </source>
</reference>
<sequence>MVVYIIKGTDAKRLIDGNYFDIVGESAYTQIFEPQMGPVQCFNCQEMGYKAYSCKKTQTCAKYIVKRYHHSTC</sequence>
<accession>A0A093V1R6</accession>
<name>A0A093V1R6_TALMA</name>
<dbReference type="HOGENOM" id="CLU_174180_0_0_1"/>
<dbReference type="SUPFAM" id="SSF57756">
    <property type="entry name" value="Retrovirus zinc finger-like domains"/>
    <property type="match status" value="1"/>
</dbReference>
<evidence type="ECO:0000313" key="1">
    <source>
        <dbReference type="EMBL" id="KFX40721.1"/>
    </source>
</evidence>
<organism evidence="1">
    <name type="scientific">Talaromyces marneffei PM1</name>
    <dbReference type="NCBI Taxonomy" id="1077442"/>
    <lineage>
        <taxon>Eukaryota</taxon>
        <taxon>Fungi</taxon>
        <taxon>Dikarya</taxon>
        <taxon>Ascomycota</taxon>
        <taxon>Pezizomycotina</taxon>
        <taxon>Eurotiomycetes</taxon>
        <taxon>Eurotiomycetidae</taxon>
        <taxon>Eurotiales</taxon>
        <taxon>Trichocomaceae</taxon>
        <taxon>Talaromyces</taxon>
        <taxon>Talaromyces sect. Talaromyces</taxon>
    </lineage>
</organism>
<proteinExistence type="predicted"/>
<protein>
    <submittedName>
        <fullName evidence="1">Nucleic-acid-binding protein from transposon X-element</fullName>
    </submittedName>
</protein>
<gene>
    <name evidence="1" type="ORF">GQ26_1280010</name>
</gene>
<dbReference type="EMBL" id="JPOX01000128">
    <property type="protein sequence ID" value="KFX40721.1"/>
    <property type="molecule type" value="Genomic_DNA"/>
</dbReference>
<dbReference type="AlphaFoldDB" id="A0A093V1R6"/>
<dbReference type="InterPro" id="IPR036875">
    <property type="entry name" value="Znf_CCHC_sf"/>
</dbReference>
<reference key="1">
    <citation type="journal article" date="2014" name="PLoS Genet.">
        <title>Signature Gene Expression Reveals Novel Clues to the Molecular Mechanisms of Dimorphic Transition in Penicillium marneffei.</title>
        <authorList>
            <person name="Yang E."/>
            <person name="Wang G."/>
            <person name="Cai J."/>
            <person name="Woo P.C."/>
            <person name="Lau S.K."/>
            <person name="Yuen K.-Y."/>
            <person name="Chow W.-N."/>
            <person name="Lin X."/>
        </authorList>
    </citation>
    <scope>NUCLEOTIDE SEQUENCE [LARGE SCALE GENOMIC DNA]</scope>
    <source>
        <strain>PM1</strain>
    </source>
</reference>
<dbReference type="GO" id="GO:0008270">
    <property type="term" value="F:zinc ion binding"/>
    <property type="evidence" value="ECO:0007669"/>
    <property type="project" value="InterPro"/>
</dbReference>